<dbReference type="InterPro" id="IPR024317">
    <property type="entry name" value="Dynein_heavy_chain_D4_dom"/>
</dbReference>
<dbReference type="GO" id="GO:0007018">
    <property type="term" value="P:microtubule-based movement"/>
    <property type="evidence" value="ECO:0007669"/>
    <property type="project" value="InterPro"/>
</dbReference>
<comment type="caution">
    <text evidence="2">The sequence shown here is derived from an EMBL/GenBank/DDBJ whole genome shotgun (WGS) entry which is preliminary data.</text>
</comment>
<dbReference type="GO" id="GO:0045505">
    <property type="term" value="F:dynein intermediate chain binding"/>
    <property type="evidence" value="ECO:0007669"/>
    <property type="project" value="InterPro"/>
</dbReference>
<dbReference type="GO" id="GO:0051959">
    <property type="term" value="F:dynein light intermediate chain binding"/>
    <property type="evidence" value="ECO:0007669"/>
    <property type="project" value="InterPro"/>
</dbReference>
<dbReference type="GO" id="GO:0031122">
    <property type="term" value="P:cytoplasmic microtubule organization"/>
    <property type="evidence" value="ECO:0007669"/>
    <property type="project" value="TreeGrafter"/>
</dbReference>
<dbReference type="Proteomes" id="UP000238274">
    <property type="component" value="Unassembled WGS sequence"/>
</dbReference>
<dbReference type="Pfam" id="PF12780">
    <property type="entry name" value="AAA_8"/>
    <property type="match status" value="1"/>
</dbReference>
<gene>
    <name evidence="2" type="ORF">PSHT_12168</name>
</gene>
<dbReference type="Gene3D" id="1.10.287.2610">
    <property type="match status" value="1"/>
</dbReference>
<accession>A0A2S4UYD7</accession>
<dbReference type="PANTHER" id="PTHR10676">
    <property type="entry name" value="DYNEIN HEAVY CHAIN FAMILY PROTEIN"/>
    <property type="match status" value="1"/>
</dbReference>
<dbReference type="Gene3D" id="3.40.50.300">
    <property type="entry name" value="P-loop containing nucleotide triphosphate hydrolases"/>
    <property type="match status" value="1"/>
</dbReference>
<name>A0A2S4UYD7_9BASI</name>
<evidence type="ECO:0000313" key="2">
    <source>
        <dbReference type="EMBL" id="POW02282.1"/>
    </source>
</evidence>
<dbReference type="GO" id="GO:0008569">
    <property type="term" value="F:minus-end-directed microtubule motor activity"/>
    <property type="evidence" value="ECO:0007669"/>
    <property type="project" value="TreeGrafter"/>
</dbReference>
<dbReference type="GO" id="GO:0005938">
    <property type="term" value="C:cell cortex"/>
    <property type="evidence" value="ECO:0007669"/>
    <property type="project" value="TreeGrafter"/>
</dbReference>
<dbReference type="GO" id="GO:0007052">
    <property type="term" value="P:mitotic spindle organization"/>
    <property type="evidence" value="ECO:0007669"/>
    <property type="project" value="TreeGrafter"/>
</dbReference>
<organism evidence="2 3">
    <name type="scientific">Puccinia striiformis</name>
    <dbReference type="NCBI Taxonomy" id="27350"/>
    <lineage>
        <taxon>Eukaryota</taxon>
        <taxon>Fungi</taxon>
        <taxon>Dikarya</taxon>
        <taxon>Basidiomycota</taxon>
        <taxon>Pucciniomycotina</taxon>
        <taxon>Pucciniomycetes</taxon>
        <taxon>Pucciniales</taxon>
        <taxon>Pucciniaceae</taxon>
        <taxon>Puccinia</taxon>
    </lineage>
</organism>
<dbReference type="InterPro" id="IPR027417">
    <property type="entry name" value="P-loop_NTPase"/>
</dbReference>
<dbReference type="InterPro" id="IPR026983">
    <property type="entry name" value="DHC"/>
</dbReference>
<dbReference type="GO" id="GO:0005868">
    <property type="term" value="C:cytoplasmic dynein complex"/>
    <property type="evidence" value="ECO:0007669"/>
    <property type="project" value="TreeGrafter"/>
</dbReference>
<dbReference type="GO" id="GO:0005881">
    <property type="term" value="C:cytoplasmic microtubule"/>
    <property type="evidence" value="ECO:0007669"/>
    <property type="project" value="TreeGrafter"/>
</dbReference>
<dbReference type="EMBL" id="PKSM01000217">
    <property type="protein sequence ID" value="POW02282.1"/>
    <property type="molecule type" value="Genomic_DNA"/>
</dbReference>
<reference evidence="3" key="2">
    <citation type="journal article" date="2018" name="BMC Genomics">
        <title>Genomic insights into host adaptation between the wheat stripe rust pathogen (Puccinia striiformis f. sp. tritici) and the barley stripe rust pathogen (Puccinia striiformis f. sp. hordei).</title>
        <authorList>
            <person name="Xia C."/>
            <person name="Wang M."/>
            <person name="Yin C."/>
            <person name="Cornejo O.E."/>
            <person name="Hulbert S.H."/>
            <person name="Chen X."/>
        </authorList>
    </citation>
    <scope>NUCLEOTIDE SEQUENCE [LARGE SCALE GENOMIC DNA]</scope>
    <source>
        <strain evidence="3">93TX-2</strain>
    </source>
</reference>
<dbReference type="VEuPathDB" id="FungiDB:PSTT_01833"/>
<dbReference type="VEuPathDB" id="FungiDB:PSTT_02341"/>
<feature type="domain" description="Dynein heavy chain AAA module D4" evidence="1">
    <location>
        <begin position="38"/>
        <end position="171"/>
    </location>
</feature>
<evidence type="ECO:0000259" key="1">
    <source>
        <dbReference type="Pfam" id="PF12780"/>
    </source>
</evidence>
<keyword evidence="3" id="KW-1185">Reference proteome</keyword>
<dbReference type="SUPFAM" id="SSF52540">
    <property type="entry name" value="P-loop containing nucleoside triphosphate hydrolases"/>
    <property type="match status" value="1"/>
</dbReference>
<protein>
    <recommendedName>
        <fullName evidence="1">Dynein heavy chain AAA module D4 domain-containing protein</fullName>
    </recommendedName>
</protein>
<reference evidence="3" key="3">
    <citation type="journal article" date="2018" name="Mol. Plant Microbe Interact.">
        <title>Genome sequence resources for the wheat stripe rust pathogen (Puccinia striiformis f. sp. tritici) and the barley stripe rust pathogen (Puccinia striiformis f. sp. hordei).</title>
        <authorList>
            <person name="Xia C."/>
            <person name="Wang M."/>
            <person name="Yin C."/>
            <person name="Cornejo O.E."/>
            <person name="Hulbert S.H."/>
            <person name="Chen X."/>
        </authorList>
    </citation>
    <scope>NUCLEOTIDE SEQUENCE [LARGE SCALE GENOMIC DNA]</scope>
    <source>
        <strain evidence="3">93TX-2</strain>
    </source>
</reference>
<dbReference type="VEuPathDB" id="FungiDB:PSHT_12168"/>
<dbReference type="GO" id="GO:0007097">
    <property type="term" value="P:nuclear migration"/>
    <property type="evidence" value="ECO:0007669"/>
    <property type="project" value="TreeGrafter"/>
</dbReference>
<dbReference type="AlphaFoldDB" id="A0A2S4UYD7"/>
<sequence length="288" mass="32313">MTLFSALQKLPDTDVIGLNFSSTTTPELVLGTFDQHCDGNGKTTLSRFVAWMNSLSVFEIKVHNKYTAGDFDNDLRNILHCSGGKGGKICFIVDESNVLHPGCLKRMNTLLTNSDIPGSFGGDQHAQLMAACKEAAQRDEHMLDSSDELYRWFTQQAFNQVGMELTSALTHNASRNAPPLNFPVIHRQLPLAPNHQTAILKALVAAHMSMYTSNHRLAHRQANPCHYLNLIDSYVKLFNEKMGNLEEQQRHHNIGLDKLDKTVVRVEEMRRSLVTKRTQLAAKETKAE</sequence>
<proteinExistence type="predicted"/>
<evidence type="ECO:0000313" key="3">
    <source>
        <dbReference type="Proteomes" id="UP000238274"/>
    </source>
</evidence>
<dbReference type="OrthoDB" id="5583187at2759"/>
<reference evidence="2 3" key="1">
    <citation type="submission" date="2017-12" db="EMBL/GenBank/DDBJ databases">
        <title>Gene loss provides genomic basis for host adaptation in cereal stripe rust fungi.</title>
        <authorList>
            <person name="Xia C."/>
        </authorList>
    </citation>
    <scope>NUCLEOTIDE SEQUENCE [LARGE SCALE GENOMIC DNA]</scope>
    <source>
        <strain evidence="2 3">93TX-2</strain>
    </source>
</reference>
<dbReference type="PANTHER" id="PTHR10676:SF314">
    <property type="entry name" value="CYTOPLASMIC DYNEIN 1 HEAVY CHAIN 1"/>
    <property type="match status" value="1"/>
</dbReference>